<dbReference type="GO" id="GO:0003723">
    <property type="term" value="F:RNA binding"/>
    <property type="evidence" value="ECO:0007669"/>
    <property type="project" value="InterPro"/>
</dbReference>
<dbReference type="InterPro" id="IPR002478">
    <property type="entry name" value="PUA"/>
</dbReference>
<proteinExistence type="inferred from homology"/>
<evidence type="ECO:0000256" key="3">
    <source>
        <dbReference type="ARBA" id="ARBA00022650"/>
    </source>
</evidence>
<dbReference type="EMBL" id="LSSL01001717">
    <property type="protein sequence ID" value="OLY82271.1"/>
    <property type="molecule type" value="Genomic_DNA"/>
</dbReference>
<dbReference type="Gene3D" id="3.40.1160.10">
    <property type="entry name" value="Acetylglutamate kinase-like"/>
    <property type="match status" value="2"/>
</dbReference>
<feature type="domain" description="PUA" evidence="9">
    <location>
        <begin position="432"/>
        <end position="543"/>
    </location>
</feature>
<protein>
    <submittedName>
        <fullName evidence="10">Putative glutamate 5-kinase</fullName>
    </submittedName>
</protein>
<dbReference type="PROSITE" id="PS50890">
    <property type="entry name" value="PUA"/>
    <property type="match status" value="1"/>
</dbReference>
<keyword evidence="3" id="KW-0641">Proline biosynthesis</keyword>
<dbReference type="GO" id="GO:1901607">
    <property type="term" value="P:alpha-amino acid biosynthetic process"/>
    <property type="evidence" value="ECO:0007669"/>
    <property type="project" value="UniProtKB-ARBA"/>
</dbReference>
<dbReference type="GO" id="GO:0005524">
    <property type="term" value="F:ATP binding"/>
    <property type="evidence" value="ECO:0007669"/>
    <property type="project" value="UniProtKB-KW"/>
</dbReference>
<dbReference type="NCBIfam" id="TIGR01027">
    <property type="entry name" value="proB"/>
    <property type="match status" value="1"/>
</dbReference>
<dbReference type="InterPro" id="IPR015947">
    <property type="entry name" value="PUA-like_sf"/>
</dbReference>
<dbReference type="InterPro" id="IPR001048">
    <property type="entry name" value="Asp/Glu/Uridylate_kinase"/>
</dbReference>
<keyword evidence="6 10" id="KW-0418">Kinase</keyword>
<reference evidence="10 11" key="1">
    <citation type="journal article" date="2016" name="Mol. Biol. Evol.">
        <title>Genome-Wide Survey of Gut Fungi (Harpellales) Reveals the First Horizontally Transferred Ubiquitin Gene from a Mosquito Host.</title>
        <authorList>
            <person name="Wang Y."/>
            <person name="White M.M."/>
            <person name="Kvist S."/>
            <person name="Moncalvo J.M."/>
        </authorList>
    </citation>
    <scope>NUCLEOTIDE SEQUENCE [LARGE SCALE GENOMIC DNA]</scope>
    <source>
        <strain evidence="10 11">ALG-7-W6</strain>
    </source>
</reference>
<organism evidence="10 11">
    <name type="scientific">Smittium mucronatum</name>
    <dbReference type="NCBI Taxonomy" id="133383"/>
    <lineage>
        <taxon>Eukaryota</taxon>
        <taxon>Fungi</taxon>
        <taxon>Fungi incertae sedis</taxon>
        <taxon>Zoopagomycota</taxon>
        <taxon>Kickxellomycotina</taxon>
        <taxon>Harpellomycetes</taxon>
        <taxon>Harpellales</taxon>
        <taxon>Legeriomycetaceae</taxon>
        <taxon>Smittium</taxon>
    </lineage>
</organism>
<feature type="compositionally biased region" description="Basic and acidic residues" evidence="8">
    <location>
        <begin position="25"/>
        <end position="44"/>
    </location>
</feature>
<keyword evidence="2" id="KW-0028">Amino-acid biosynthesis</keyword>
<comment type="caution">
    <text evidence="10">The sequence shown here is derived from an EMBL/GenBank/DDBJ whole genome shotgun (WGS) entry which is preliminary data.</text>
</comment>
<dbReference type="InterPro" id="IPR005715">
    <property type="entry name" value="Glu_5kinase/COase_Synthase"/>
</dbReference>
<dbReference type="CDD" id="cd04242">
    <property type="entry name" value="AAK_G5K_ProB"/>
    <property type="match status" value="1"/>
</dbReference>
<dbReference type="InterPro" id="IPR041739">
    <property type="entry name" value="G5K_ProB"/>
</dbReference>
<feature type="region of interest" description="Disordered" evidence="8">
    <location>
        <begin position="70"/>
        <end position="132"/>
    </location>
</feature>
<evidence type="ECO:0000313" key="10">
    <source>
        <dbReference type="EMBL" id="OLY82271.1"/>
    </source>
</evidence>
<dbReference type="Proteomes" id="UP000187455">
    <property type="component" value="Unassembled WGS sequence"/>
</dbReference>
<evidence type="ECO:0000256" key="1">
    <source>
        <dbReference type="ARBA" id="ARBA00022490"/>
    </source>
</evidence>
<dbReference type="GO" id="GO:0004349">
    <property type="term" value="F:glutamate 5-kinase activity"/>
    <property type="evidence" value="ECO:0007669"/>
    <property type="project" value="InterPro"/>
</dbReference>
<dbReference type="Pfam" id="PF01472">
    <property type="entry name" value="PUA"/>
    <property type="match status" value="1"/>
</dbReference>
<dbReference type="InterPro" id="IPR001057">
    <property type="entry name" value="Glu/AcGlu_kinase"/>
</dbReference>
<feature type="compositionally biased region" description="Low complexity" evidence="8">
    <location>
        <begin position="114"/>
        <end position="131"/>
    </location>
</feature>
<dbReference type="OrthoDB" id="409889at2759"/>
<name>A0A1R0GZD8_9FUNG</name>
<dbReference type="PROSITE" id="PS00902">
    <property type="entry name" value="GLUTAMATE_5_KINASE"/>
    <property type="match status" value="1"/>
</dbReference>
<keyword evidence="4" id="KW-0808">Transferase</keyword>
<dbReference type="PANTHER" id="PTHR43654">
    <property type="entry name" value="GLUTAMATE 5-KINASE"/>
    <property type="match status" value="1"/>
</dbReference>
<evidence type="ECO:0000313" key="11">
    <source>
        <dbReference type="Proteomes" id="UP000187455"/>
    </source>
</evidence>
<accession>A0A1R0GZD8</accession>
<evidence type="ECO:0000256" key="7">
    <source>
        <dbReference type="ARBA" id="ARBA00022840"/>
    </source>
</evidence>
<keyword evidence="11" id="KW-1185">Reference proteome</keyword>
<dbReference type="InterPro" id="IPR019797">
    <property type="entry name" value="Glutamate_5-kinase_CS"/>
</dbReference>
<dbReference type="SMART" id="SM00359">
    <property type="entry name" value="PUA"/>
    <property type="match status" value="1"/>
</dbReference>
<keyword evidence="1" id="KW-0963">Cytoplasm</keyword>
<keyword evidence="7" id="KW-0067">ATP-binding</keyword>
<feature type="compositionally biased region" description="Polar residues" evidence="8">
    <location>
        <begin position="81"/>
        <end position="113"/>
    </location>
</feature>
<dbReference type="SUPFAM" id="SSF53633">
    <property type="entry name" value="Carbamate kinase-like"/>
    <property type="match status" value="1"/>
</dbReference>
<sequence length="547" mass="59436">MSNNEINSEDCKSNNNPIPTLGIDNPEKSTKTPDSREFTPKNEGVDNELVTQKLNALSVNQDSKVKNKNLKKSELAIDSGKSYSRNNSKPNLSSYKSNSPNHSGKTPTHHGTPNSFHSSSRSHNNSSSHLNSHTEVKKLTIVLKLGSSSVCDPVTHVPHLSTLFAIVEVISSLKEMGHDVVLVSSGAVATGLRRLDLPAKPKSVAQKQAVAAVGQGRLMALYDNMFSHLDMPIAQVLITRNDLSHPTQYVNAYNTFMELLKMNVVPIVNENDTVNSGGIRFGDNDTLSAITAGMIHADYLFLLTDVDCLYTDNPRNNPDAKRVIVVDDMSKLVDSVDVSSSGSSVGTGGMATKLVAAELAMAAGVCTIITNSDKPKRIIDIIQYFSEGRGENLSSHNESIPESVLCTRFLPNKGPSLADRKWWIKHGMRRAGTLFIDYGALVALVKNKKSLFAAGIVSVEGVFGASQSVAICFRTSLLPKEHSDNNLPQVLEVGNGLVNYSSTEISRIKGHKSESFMDLLGYCDNEDVIHRGNIAINISKVDFNKLF</sequence>
<evidence type="ECO:0000256" key="2">
    <source>
        <dbReference type="ARBA" id="ARBA00022605"/>
    </source>
</evidence>
<dbReference type="InterPro" id="IPR036974">
    <property type="entry name" value="PUA_sf"/>
</dbReference>
<dbReference type="GO" id="GO:0005829">
    <property type="term" value="C:cytosol"/>
    <property type="evidence" value="ECO:0007669"/>
    <property type="project" value="TreeGrafter"/>
</dbReference>
<dbReference type="STRING" id="133383.A0A1R0GZD8"/>
<dbReference type="InterPro" id="IPR036393">
    <property type="entry name" value="AceGlu_kinase-like_sf"/>
</dbReference>
<dbReference type="CDD" id="cd21157">
    <property type="entry name" value="PUA_G5K"/>
    <property type="match status" value="1"/>
</dbReference>
<evidence type="ECO:0000256" key="6">
    <source>
        <dbReference type="ARBA" id="ARBA00022777"/>
    </source>
</evidence>
<gene>
    <name evidence="10" type="ORF">AYI68_g3610</name>
</gene>
<evidence type="ECO:0000256" key="5">
    <source>
        <dbReference type="ARBA" id="ARBA00022741"/>
    </source>
</evidence>
<evidence type="ECO:0000256" key="8">
    <source>
        <dbReference type="SAM" id="MobiDB-lite"/>
    </source>
</evidence>
<keyword evidence="5" id="KW-0547">Nucleotide-binding</keyword>
<dbReference type="AlphaFoldDB" id="A0A1R0GZD8"/>
<dbReference type="HAMAP" id="MF_00456">
    <property type="entry name" value="ProB"/>
    <property type="match status" value="1"/>
</dbReference>
<dbReference type="FunFam" id="3.40.1160.10:FF:000018">
    <property type="entry name" value="Glutamate 5-kinase"/>
    <property type="match status" value="1"/>
</dbReference>
<dbReference type="Gene3D" id="2.30.130.10">
    <property type="entry name" value="PUA domain"/>
    <property type="match status" value="1"/>
</dbReference>
<evidence type="ECO:0000259" key="9">
    <source>
        <dbReference type="SMART" id="SM00359"/>
    </source>
</evidence>
<feature type="region of interest" description="Disordered" evidence="8">
    <location>
        <begin position="1"/>
        <end position="50"/>
    </location>
</feature>
<dbReference type="PRINTS" id="PR00474">
    <property type="entry name" value="GLU5KINASE"/>
</dbReference>
<dbReference type="Pfam" id="PF00696">
    <property type="entry name" value="AA_kinase"/>
    <property type="match status" value="1"/>
</dbReference>
<dbReference type="SUPFAM" id="SSF88697">
    <property type="entry name" value="PUA domain-like"/>
    <property type="match status" value="1"/>
</dbReference>
<dbReference type="PANTHER" id="PTHR43654:SF3">
    <property type="entry name" value="GLUTAMATE 5-KINASE"/>
    <property type="match status" value="1"/>
</dbReference>
<evidence type="ECO:0000256" key="4">
    <source>
        <dbReference type="ARBA" id="ARBA00022679"/>
    </source>
</evidence>